<keyword evidence="2" id="KW-1185">Reference proteome</keyword>
<protein>
    <submittedName>
        <fullName evidence="1">Uncharacterized protein</fullName>
    </submittedName>
</protein>
<organism evidence="1 2">
    <name type="scientific">Tumidithrix elongata BACA0141</name>
    <dbReference type="NCBI Taxonomy" id="2716417"/>
    <lineage>
        <taxon>Bacteria</taxon>
        <taxon>Bacillati</taxon>
        <taxon>Cyanobacteriota</taxon>
        <taxon>Cyanophyceae</taxon>
        <taxon>Pseudanabaenales</taxon>
        <taxon>Pseudanabaenaceae</taxon>
        <taxon>Tumidithrix</taxon>
        <taxon>Tumidithrix elongata</taxon>
    </lineage>
</organism>
<comment type="caution">
    <text evidence="1">The sequence shown here is derived from an EMBL/GenBank/DDBJ whole genome shotgun (WGS) entry which is preliminary data.</text>
</comment>
<accession>A0AAW9Q8G7</accession>
<evidence type="ECO:0000313" key="2">
    <source>
        <dbReference type="Proteomes" id="UP001333818"/>
    </source>
</evidence>
<name>A0AAW9Q8G7_9CYAN</name>
<proteinExistence type="predicted"/>
<dbReference type="AlphaFoldDB" id="A0AAW9Q8G7"/>
<dbReference type="RefSeq" id="WP_330485673.1">
    <property type="nucleotide sequence ID" value="NZ_JAZBJZ010000120.1"/>
</dbReference>
<reference evidence="1" key="1">
    <citation type="submission" date="2024-01" db="EMBL/GenBank/DDBJ databases">
        <title>Bank of Algae and Cyanobacteria of the Azores (BACA) strain genomes.</title>
        <authorList>
            <person name="Luz R."/>
            <person name="Cordeiro R."/>
            <person name="Fonseca A."/>
            <person name="Goncalves V."/>
        </authorList>
    </citation>
    <scope>NUCLEOTIDE SEQUENCE</scope>
    <source>
        <strain evidence="1">BACA0141</strain>
    </source>
</reference>
<dbReference type="Proteomes" id="UP001333818">
    <property type="component" value="Unassembled WGS sequence"/>
</dbReference>
<dbReference type="EMBL" id="JAZBJZ010000120">
    <property type="protein sequence ID" value="MEE3719236.1"/>
    <property type="molecule type" value="Genomic_DNA"/>
</dbReference>
<sequence length="43" mass="4819">MMPSLVYFQASHVNAQNLDYSSSLRLIRNKFCSAIADLVSLVD</sequence>
<evidence type="ECO:0000313" key="1">
    <source>
        <dbReference type="EMBL" id="MEE3719236.1"/>
    </source>
</evidence>
<gene>
    <name evidence="1" type="ORF">V2H45_21040</name>
</gene>